<comment type="caution">
    <text evidence="1">The sequence shown here is derived from an EMBL/GenBank/DDBJ whole genome shotgun (WGS) entry which is preliminary data.</text>
</comment>
<protein>
    <recommendedName>
        <fullName evidence="3">ABM domain-containing protein</fullName>
    </recommendedName>
</protein>
<proteinExistence type="predicted"/>
<evidence type="ECO:0008006" key="3">
    <source>
        <dbReference type="Google" id="ProtNLM"/>
    </source>
</evidence>
<name>A0AAD6TI76_9AGAR</name>
<keyword evidence="2" id="KW-1185">Reference proteome</keyword>
<sequence length="222" mass="24380">MPVTEHVLLTTASGTVTPAYRAACAHAIEVQDAWCAAHLPTILKARGVAVFQQVGDPAATLLTAHWDSVAQHNLWIASPENGQIFALLQEHLDMTRFTYFHVDGVAAFSHVEEANGAVPVLRSPVVGVARYAVETGRKVEFERVWTEVKGAYDGFVGPYVHRGGWRIEKESEGREEFVVVGGWESAERANALEKAKELTAFREAIKAVVVWADVKLYTAVQL</sequence>
<evidence type="ECO:0000313" key="1">
    <source>
        <dbReference type="EMBL" id="KAJ7044688.1"/>
    </source>
</evidence>
<evidence type="ECO:0000313" key="2">
    <source>
        <dbReference type="Proteomes" id="UP001218188"/>
    </source>
</evidence>
<gene>
    <name evidence="1" type="ORF">C8F04DRAFT_1069193</name>
</gene>
<reference evidence="1" key="1">
    <citation type="submission" date="2023-03" db="EMBL/GenBank/DDBJ databases">
        <title>Massive genome expansion in bonnet fungi (Mycena s.s.) driven by repeated elements and novel gene families across ecological guilds.</title>
        <authorList>
            <consortium name="Lawrence Berkeley National Laboratory"/>
            <person name="Harder C.B."/>
            <person name="Miyauchi S."/>
            <person name="Viragh M."/>
            <person name="Kuo A."/>
            <person name="Thoen E."/>
            <person name="Andreopoulos B."/>
            <person name="Lu D."/>
            <person name="Skrede I."/>
            <person name="Drula E."/>
            <person name="Henrissat B."/>
            <person name="Morin E."/>
            <person name="Kohler A."/>
            <person name="Barry K."/>
            <person name="LaButti K."/>
            <person name="Morin E."/>
            <person name="Salamov A."/>
            <person name="Lipzen A."/>
            <person name="Mereny Z."/>
            <person name="Hegedus B."/>
            <person name="Baldrian P."/>
            <person name="Stursova M."/>
            <person name="Weitz H."/>
            <person name="Taylor A."/>
            <person name="Grigoriev I.V."/>
            <person name="Nagy L.G."/>
            <person name="Martin F."/>
            <person name="Kauserud H."/>
        </authorList>
    </citation>
    <scope>NUCLEOTIDE SEQUENCE</scope>
    <source>
        <strain evidence="1">CBHHK200</strain>
    </source>
</reference>
<dbReference type="Proteomes" id="UP001218188">
    <property type="component" value="Unassembled WGS sequence"/>
</dbReference>
<dbReference type="Gene3D" id="3.30.70.100">
    <property type="match status" value="2"/>
</dbReference>
<accession>A0AAD6TI76</accession>
<dbReference type="EMBL" id="JARJCM010000006">
    <property type="protein sequence ID" value="KAJ7044688.1"/>
    <property type="molecule type" value="Genomic_DNA"/>
</dbReference>
<dbReference type="AlphaFoldDB" id="A0AAD6TI76"/>
<dbReference type="PANTHER" id="PTHR42052">
    <property type="entry name" value="ABM DOMAIN-CONTAINING PROTEIN"/>
    <property type="match status" value="1"/>
</dbReference>
<organism evidence="1 2">
    <name type="scientific">Mycena alexandri</name>
    <dbReference type="NCBI Taxonomy" id="1745969"/>
    <lineage>
        <taxon>Eukaryota</taxon>
        <taxon>Fungi</taxon>
        <taxon>Dikarya</taxon>
        <taxon>Basidiomycota</taxon>
        <taxon>Agaricomycotina</taxon>
        <taxon>Agaricomycetes</taxon>
        <taxon>Agaricomycetidae</taxon>
        <taxon>Agaricales</taxon>
        <taxon>Marasmiineae</taxon>
        <taxon>Mycenaceae</taxon>
        <taxon>Mycena</taxon>
    </lineage>
</organism>
<dbReference type="PANTHER" id="PTHR42052:SF1">
    <property type="entry name" value="ABM DOMAIN-CONTAINING PROTEIN"/>
    <property type="match status" value="1"/>
</dbReference>